<keyword evidence="2" id="KW-1185">Reference proteome</keyword>
<dbReference type="EMBL" id="BONY01000114">
    <property type="protein sequence ID" value="GIH10987.1"/>
    <property type="molecule type" value="Genomic_DNA"/>
</dbReference>
<comment type="caution">
    <text evidence="1">The sequence shown here is derived from an EMBL/GenBank/DDBJ whole genome shotgun (WGS) entry which is preliminary data.</text>
</comment>
<dbReference type="AlphaFoldDB" id="A0A8J3QJW8"/>
<evidence type="ECO:0000313" key="2">
    <source>
        <dbReference type="Proteomes" id="UP000612899"/>
    </source>
</evidence>
<sequence length="102" mass="11833">MSREAARAIRHHFAEPRPSHGTVRWRSHGLDRAVAEEKAWQQLPRGEVQVLRQYRREVGIARQARAEVLQLTAASPTPEALERQIWDHAETIRRRSLPLLES</sequence>
<accession>A0A8J3QJW8</accession>
<protein>
    <submittedName>
        <fullName evidence="1">Uncharacterized protein</fullName>
    </submittedName>
</protein>
<gene>
    <name evidence="1" type="ORF">Rhe02_90540</name>
</gene>
<reference evidence="1" key="1">
    <citation type="submission" date="2021-01" db="EMBL/GenBank/DDBJ databases">
        <title>Whole genome shotgun sequence of Rhizocola hellebori NBRC 109834.</title>
        <authorList>
            <person name="Komaki H."/>
            <person name="Tamura T."/>
        </authorList>
    </citation>
    <scope>NUCLEOTIDE SEQUENCE</scope>
    <source>
        <strain evidence="1">NBRC 109834</strain>
    </source>
</reference>
<evidence type="ECO:0000313" key="1">
    <source>
        <dbReference type="EMBL" id="GIH10987.1"/>
    </source>
</evidence>
<organism evidence="1 2">
    <name type="scientific">Rhizocola hellebori</name>
    <dbReference type="NCBI Taxonomy" id="1392758"/>
    <lineage>
        <taxon>Bacteria</taxon>
        <taxon>Bacillati</taxon>
        <taxon>Actinomycetota</taxon>
        <taxon>Actinomycetes</taxon>
        <taxon>Micromonosporales</taxon>
        <taxon>Micromonosporaceae</taxon>
        <taxon>Rhizocola</taxon>
    </lineage>
</organism>
<proteinExistence type="predicted"/>
<dbReference type="RefSeq" id="WP_203914708.1">
    <property type="nucleotide sequence ID" value="NZ_BONY01000114.1"/>
</dbReference>
<name>A0A8J3QJW8_9ACTN</name>
<dbReference type="Proteomes" id="UP000612899">
    <property type="component" value="Unassembled WGS sequence"/>
</dbReference>